<dbReference type="Proteomes" id="UP000557426">
    <property type="component" value="Unassembled WGS sequence"/>
</dbReference>
<dbReference type="GO" id="GO:0016874">
    <property type="term" value="F:ligase activity"/>
    <property type="evidence" value="ECO:0007669"/>
    <property type="project" value="UniProtKB-KW"/>
</dbReference>
<feature type="non-terminal residue" evidence="7">
    <location>
        <position position="142"/>
    </location>
</feature>
<feature type="active site" description="Glycyl thioester intermediate" evidence="5">
    <location>
        <position position="134"/>
    </location>
</feature>
<feature type="non-terminal residue" evidence="7">
    <location>
        <position position="1"/>
    </location>
</feature>
<dbReference type="PANTHER" id="PTHR45700:SF8">
    <property type="entry name" value="HECT-TYPE E3 UBIQUITIN TRANSFERASE"/>
    <property type="match status" value="1"/>
</dbReference>
<dbReference type="InterPro" id="IPR000569">
    <property type="entry name" value="HECT_dom"/>
</dbReference>
<comment type="catalytic activity">
    <reaction evidence="1">
        <text>S-ubiquitinyl-[E2 ubiquitin-conjugating enzyme]-L-cysteine + [acceptor protein]-L-lysine = [E2 ubiquitin-conjugating enzyme]-L-cysteine + N(6)-ubiquitinyl-[acceptor protein]-L-lysine.</text>
        <dbReference type="EC" id="2.3.2.26"/>
    </reaction>
</comment>
<dbReference type="SUPFAM" id="SSF56204">
    <property type="entry name" value="Hect, E3 ligase catalytic domain"/>
    <property type="match status" value="1"/>
</dbReference>
<feature type="domain" description="HECT" evidence="6">
    <location>
        <begin position="1"/>
        <end position="142"/>
    </location>
</feature>
<name>A0A7L3FJS2_9GRUI</name>
<protein>
    <recommendedName>
        <fullName evidence="2">HECT-type E3 ubiquitin transferase</fullName>
        <ecNumber evidence="2">2.3.2.26</ecNumber>
    </recommendedName>
</protein>
<accession>A0A7L3FJS2</accession>
<reference evidence="7 8" key="1">
    <citation type="submission" date="2019-09" db="EMBL/GenBank/DDBJ databases">
        <title>Bird 10,000 Genomes (B10K) Project - Family phase.</title>
        <authorList>
            <person name="Zhang G."/>
        </authorList>
    </citation>
    <scope>NUCLEOTIDE SEQUENCE [LARGE SCALE GENOMIC DNA]</scope>
    <source>
        <strain evidence="7">B10K-DU-011-47</strain>
        <tissue evidence="7">Mixed tissue sample</tissue>
    </source>
</reference>
<sequence length="142" mass="17202">RNEYVDLYLNYMFHESVRGPFQAFRQGFLRGCPSKLWKMFLPEELQVVLQGHDKFDWHLLEKNTRYWYYHKLDQTIRDFWAVFHKLKEEKKKDFLAFVSGSDHIPGYGMEWFRLQILDPQVTNPDEVYPSANTCSYTLNLPR</sequence>
<evidence type="ECO:0000259" key="6">
    <source>
        <dbReference type="PROSITE" id="PS50237"/>
    </source>
</evidence>
<dbReference type="GO" id="GO:0000209">
    <property type="term" value="P:protein polyubiquitination"/>
    <property type="evidence" value="ECO:0007669"/>
    <property type="project" value="InterPro"/>
</dbReference>
<dbReference type="EC" id="2.3.2.26" evidence="2"/>
<keyword evidence="3" id="KW-0808">Transferase</keyword>
<keyword evidence="8" id="KW-1185">Reference proteome</keyword>
<evidence type="ECO:0000256" key="5">
    <source>
        <dbReference type="PROSITE-ProRule" id="PRU00104"/>
    </source>
</evidence>
<dbReference type="AlphaFoldDB" id="A0A7L3FJS2"/>
<evidence type="ECO:0000256" key="3">
    <source>
        <dbReference type="ARBA" id="ARBA00022679"/>
    </source>
</evidence>
<gene>
    <name evidence="7" type="primary">Herc4</name>
    <name evidence="7" type="ORF">ZAPATR_R05213</name>
</gene>
<comment type="caution">
    <text evidence="7">The sequence shown here is derived from an EMBL/GenBank/DDBJ whole genome shotgun (WGS) entry which is preliminary data.</text>
</comment>
<evidence type="ECO:0000313" key="7">
    <source>
        <dbReference type="EMBL" id="NXT80508.1"/>
    </source>
</evidence>
<dbReference type="EMBL" id="VZTU01019763">
    <property type="protein sequence ID" value="NXT80508.1"/>
    <property type="molecule type" value="Genomic_DNA"/>
</dbReference>
<organism evidence="7 8">
    <name type="scientific">Zapornia atra</name>
    <name type="common">Henderson crake</name>
    <dbReference type="NCBI Taxonomy" id="2585822"/>
    <lineage>
        <taxon>Eukaryota</taxon>
        <taxon>Metazoa</taxon>
        <taxon>Chordata</taxon>
        <taxon>Craniata</taxon>
        <taxon>Vertebrata</taxon>
        <taxon>Euteleostomi</taxon>
        <taxon>Archelosauria</taxon>
        <taxon>Archosauria</taxon>
        <taxon>Dinosauria</taxon>
        <taxon>Saurischia</taxon>
        <taxon>Theropoda</taxon>
        <taxon>Coelurosauria</taxon>
        <taxon>Aves</taxon>
        <taxon>Neognathae</taxon>
        <taxon>Neoaves</taxon>
        <taxon>Gruiformes</taxon>
        <taxon>Rallidae</taxon>
        <taxon>Zapornia</taxon>
    </lineage>
</organism>
<dbReference type="Gene3D" id="3.30.2160.10">
    <property type="entry name" value="Hect, E3 ligase catalytic domain"/>
    <property type="match status" value="1"/>
</dbReference>
<dbReference type="PROSITE" id="PS50237">
    <property type="entry name" value="HECT"/>
    <property type="match status" value="1"/>
</dbReference>
<dbReference type="PANTHER" id="PTHR45700">
    <property type="entry name" value="UBIQUITIN-PROTEIN LIGASE E3C"/>
    <property type="match status" value="1"/>
</dbReference>
<evidence type="ECO:0000256" key="4">
    <source>
        <dbReference type="ARBA" id="ARBA00022786"/>
    </source>
</evidence>
<evidence type="ECO:0000313" key="8">
    <source>
        <dbReference type="Proteomes" id="UP000557426"/>
    </source>
</evidence>
<keyword evidence="4 5" id="KW-0833">Ubl conjugation pathway</keyword>
<dbReference type="InterPro" id="IPR044611">
    <property type="entry name" value="E3A/B/C-like"/>
</dbReference>
<dbReference type="GO" id="GO:0061630">
    <property type="term" value="F:ubiquitin protein ligase activity"/>
    <property type="evidence" value="ECO:0007669"/>
    <property type="project" value="UniProtKB-EC"/>
</dbReference>
<proteinExistence type="predicted"/>
<dbReference type="Pfam" id="PF00632">
    <property type="entry name" value="HECT"/>
    <property type="match status" value="1"/>
</dbReference>
<dbReference type="Gene3D" id="3.90.1750.10">
    <property type="entry name" value="Hect, E3 ligase catalytic domains"/>
    <property type="match status" value="1"/>
</dbReference>
<evidence type="ECO:0000256" key="1">
    <source>
        <dbReference type="ARBA" id="ARBA00000885"/>
    </source>
</evidence>
<keyword evidence="7" id="KW-0436">Ligase</keyword>
<evidence type="ECO:0000256" key="2">
    <source>
        <dbReference type="ARBA" id="ARBA00012485"/>
    </source>
</evidence>
<dbReference type="Gene3D" id="3.30.2410.10">
    <property type="entry name" value="Hect, E3 ligase catalytic domain"/>
    <property type="match status" value="1"/>
</dbReference>
<dbReference type="InterPro" id="IPR035983">
    <property type="entry name" value="Hect_E3_ubiquitin_ligase"/>
</dbReference>